<dbReference type="OrthoDB" id="9812878at2"/>
<keyword evidence="2" id="KW-1185">Reference proteome</keyword>
<protein>
    <submittedName>
        <fullName evidence="1">Uncharacterized protein</fullName>
    </submittedName>
</protein>
<evidence type="ECO:0000313" key="2">
    <source>
        <dbReference type="Proteomes" id="UP000192343"/>
    </source>
</evidence>
<dbReference type="STRING" id="1963862.B4O97_17470"/>
<dbReference type="PROSITE" id="PS51257">
    <property type="entry name" value="PROKAR_LIPOPROTEIN"/>
    <property type="match status" value="1"/>
</dbReference>
<dbReference type="Proteomes" id="UP000192343">
    <property type="component" value="Unassembled WGS sequence"/>
</dbReference>
<name>A0A1Y1RTJ9_9SPIO</name>
<reference evidence="1 2" key="1">
    <citation type="submission" date="2017-03" db="EMBL/GenBank/DDBJ databases">
        <title>Draft Genome sequence of Marispirochaeta sp. strain JC444.</title>
        <authorList>
            <person name="Shivani Y."/>
            <person name="Subhash Y."/>
            <person name="Sasikala C."/>
            <person name="Ramana C."/>
        </authorList>
    </citation>
    <scope>NUCLEOTIDE SEQUENCE [LARGE SCALE GENOMIC DNA]</scope>
    <source>
        <strain evidence="1 2">JC444</strain>
    </source>
</reference>
<dbReference type="RefSeq" id="WP_083052801.1">
    <property type="nucleotide sequence ID" value="NZ_MWQY01000027.1"/>
</dbReference>
<organism evidence="1 2">
    <name type="scientific">Marispirochaeta aestuarii</name>
    <dbReference type="NCBI Taxonomy" id="1963862"/>
    <lineage>
        <taxon>Bacteria</taxon>
        <taxon>Pseudomonadati</taxon>
        <taxon>Spirochaetota</taxon>
        <taxon>Spirochaetia</taxon>
        <taxon>Spirochaetales</taxon>
        <taxon>Spirochaetaceae</taxon>
        <taxon>Marispirochaeta</taxon>
    </lineage>
</organism>
<dbReference type="EMBL" id="MWQY01000027">
    <property type="protein sequence ID" value="ORC31110.1"/>
    <property type="molecule type" value="Genomic_DNA"/>
</dbReference>
<evidence type="ECO:0000313" key="1">
    <source>
        <dbReference type="EMBL" id="ORC31110.1"/>
    </source>
</evidence>
<dbReference type="AlphaFoldDB" id="A0A1Y1RTJ9"/>
<proteinExistence type="predicted"/>
<accession>A0A1Y1RTJ9</accession>
<comment type="caution">
    <text evidence="1">The sequence shown here is derived from an EMBL/GenBank/DDBJ whole genome shotgun (WGS) entry which is preliminary data.</text>
</comment>
<sequence length="612" mass="65453">MKERLKPAGVFSIVLTLMFVVLLCGCGESGLMDIYAVSSAVRLSTIPAGSVINPGDQIPLSLTVDSGSALPEILGVRIYRDGNSLVSTMDHEVESSIVLVETDDLVPGFYRITAFSGISEDPETELELPFFISSGAGGIQRISAYPSTVLPGEGMVLFADLAEAPADDPYIRWKAGGRTIGAGRVAEGAQLANWQVPETPGIYPVTAEYFPFPPPGNGDFPFAGAEKRSEAFVSTEQRTPRGELGPAESYSSLFHFRGTFQSNGFSVLPDPRIQGSPVLALEDEIFGYSFSEKDVLAFDTSLIPVRNGSPEAFVLEMKGIFSRNGPILSIRDQRDVQVLSLQRSDEGFLLAGGNFQISLSLPPSFTLRETGSPLYLAIAVEPGSPSGRLRWYVDGVYQGSAVLPGIPGFSGTGFSTLIGGGFHGLLDELGIRSLEAARDGGIFGFAMRERYGRSLVLAEGFDAPWPDELLLPGSTGRGEGSEESVLLIEKGGKAGFAVPLQGIEGRIILTFKEPAAGAAVRFRLGGEESDTANLITRADGRATLFILRRERNLRISQNENLLASFSADESGGDLQLWIEAADESLRLDSILVSRGEERLRVQAPGAEASPEV</sequence>
<gene>
    <name evidence="1" type="ORF">B4O97_17470</name>
</gene>